<comment type="similarity">
    <text evidence="2">Belongs to the MIP/aquaporin (TC 1.A.8) family.</text>
</comment>
<feature type="region of interest" description="Disordered" evidence="9">
    <location>
        <begin position="1"/>
        <end position="139"/>
    </location>
</feature>
<keyword evidence="3 10" id="KW-0812">Transmembrane</keyword>
<dbReference type="EMBL" id="MU006295">
    <property type="protein sequence ID" value="KAF2853588.1"/>
    <property type="molecule type" value="Genomic_DNA"/>
</dbReference>
<feature type="region of interest" description="Disordered" evidence="9">
    <location>
        <begin position="485"/>
        <end position="533"/>
    </location>
</feature>
<feature type="compositionally biased region" description="Basic and acidic residues" evidence="9">
    <location>
        <begin position="491"/>
        <end position="503"/>
    </location>
</feature>
<evidence type="ECO:0000256" key="1">
    <source>
        <dbReference type="ARBA" id="ARBA00004141"/>
    </source>
</evidence>
<feature type="transmembrane region" description="Helical" evidence="10">
    <location>
        <begin position="340"/>
        <end position="361"/>
    </location>
</feature>
<dbReference type="AlphaFoldDB" id="A0A6A7BHK1"/>
<name>A0A6A7BHK1_9PLEO</name>
<dbReference type="GO" id="GO:0005886">
    <property type="term" value="C:plasma membrane"/>
    <property type="evidence" value="ECO:0007669"/>
    <property type="project" value="TreeGrafter"/>
</dbReference>
<dbReference type="InterPro" id="IPR000425">
    <property type="entry name" value="MIP"/>
</dbReference>
<dbReference type="FunFam" id="1.20.1080.10:FF:000024">
    <property type="entry name" value="MIP aquaporin (Eurofung)"/>
    <property type="match status" value="1"/>
</dbReference>
<dbReference type="GO" id="GO:0015250">
    <property type="term" value="F:water channel activity"/>
    <property type="evidence" value="ECO:0007669"/>
    <property type="project" value="TreeGrafter"/>
</dbReference>
<dbReference type="InterPro" id="IPR023271">
    <property type="entry name" value="Aquaporin-like"/>
</dbReference>
<dbReference type="PANTHER" id="PTHR19139">
    <property type="entry name" value="AQUAPORIN TRANSPORTER"/>
    <property type="match status" value="1"/>
</dbReference>
<feature type="transmembrane region" description="Helical" evidence="10">
    <location>
        <begin position="406"/>
        <end position="427"/>
    </location>
</feature>
<feature type="compositionally biased region" description="Basic and acidic residues" evidence="9">
    <location>
        <begin position="33"/>
        <end position="42"/>
    </location>
</feature>
<feature type="transmembrane region" description="Helical" evidence="10">
    <location>
        <begin position="289"/>
        <end position="313"/>
    </location>
</feature>
<comment type="subcellular location">
    <subcellularLocation>
        <location evidence="1">Membrane</location>
        <topology evidence="1">Multi-pass membrane protein</topology>
    </subcellularLocation>
</comment>
<dbReference type="PRINTS" id="PR00783">
    <property type="entry name" value="MINTRINSICP"/>
</dbReference>
<feature type="compositionally biased region" description="Basic and acidic residues" evidence="9">
    <location>
        <begin position="102"/>
        <end position="114"/>
    </location>
</feature>
<keyword evidence="12" id="KW-1185">Reference proteome</keyword>
<feature type="transmembrane region" description="Helical" evidence="10">
    <location>
        <begin position="452"/>
        <end position="472"/>
    </location>
</feature>
<evidence type="ECO:0000256" key="4">
    <source>
        <dbReference type="ARBA" id="ARBA00022737"/>
    </source>
</evidence>
<dbReference type="PANTHER" id="PTHR19139:SF283">
    <property type="entry name" value="AQUAPORIN"/>
    <property type="match status" value="1"/>
</dbReference>
<protein>
    <submittedName>
        <fullName evidence="11">Aquaporin-like protein</fullName>
    </submittedName>
</protein>
<dbReference type="Proteomes" id="UP000799423">
    <property type="component" value="Unassembled WGS sequence"/>
</dbReference>
<proteinExistence type="inferred from homology"/>
<feature type="transmembrane region" description="Helical" evidence="10">
    <location>
        <begin position="381"/>
        <end position="399"/>
    </location>
</feature>
<evidence type="ECO:0000256" key="3">
    <source>
        <dbReference type="ARBA" id="ARBA00022692"/>
    </source>
</evidence>
<evidence type="ECO:0000256" key="7">
    <source>
        <dbReference type="ARBA" id="ARBA00023180"/>
    </source>
</evidence>
<evidence type="ECO:0000256" key="8">
    <source>
        <dbReference type="ARBA" id="ARBA00034651"/>
    </source>
</evidence>
<organism evidence="11 12">
    <name type="scientific">Plenodomus tracheiphilus IPT5</name>
    <dbReference type="NCBI Taxonomy" id="1408161"/>
    <lineage>
        <taxon>Eukaryota</taxon>
        <taxon>Fungi</taxon>
        <taxon>Dikarya</taxon>
        <taxon>Ascomycota</taxon>
        <taxon>Pezizomycotina</taxon>
        <taxon>Dothideomycetes</taxon>
        <taxon>Pleosporomycetidae</taxon>
        <taxon>Pleosporales</taxon>
        <taxon>Pleosporineae</taxon>
        <taxon>Leptosphaeriaceae</taxon>
        <taxon>Plenodomus</taxon>
    </lineage>
</organism>
<feature type="transmembrane region" description="Helical" evidence="10">
    <location>
        <begin position="245"/>
        <end position="269"/>
    </location>
</feature>
<feature type="region of interest" description="Disordered" evidence="9">
    <location>
        <begin position="168"/>
        <end position="221"/>
    </location>
</feature>
<evidence type="ECO:0000256" key="5">
    <source>
        <dbReference type="ARBA" id="ARBA00022989"/>
    </source>
</evidence>
<reference evidence="11" key="1">
    <citation type="submission" date="2020-01" db="EMBL/GenBank/DDBJ databases">
        <authorList>
            <consortium name="DOE Joint Genome Institute"/>
            <person name="Haridas S."/>
            <person name="Albert R."/>
            <person name="Binder M."/>
            <person name="Bloem J."/>
            <person name="Labutti K."/>
            <person name="Salamov A."/>
            <person name="Andreopoulos B."/>
            <person name="Baker S.E."/>
            <person name="Barry K."/>
            <person name="Bills G."/>
            <person name="Bluhm B.H."/>
            <person name="Cannon C."/>
            <person name="Castanera R."/>
            <person name="Culley D.E."/>
            <person name="Daum C."/>
            <person name="Ezra D."/>
            <person name="Gonzalez J.B."/>
            <person name="Henrissat B."/>
            <person name="Kuo A."/>
            <person name="Liang C."/>
            <person name="Lipzen A."/>
            <person name="Lutzoni F."/>
            <person name="Magnuson J."/>
            <person name="Mondo S."/>
            <person name="Nolan M."/>
            <person name="Ohm R."/>
            <person name="Pangilinan J."/>
            <person name="Park H.-J."/>
            <person name="Ramirez L."/>
            <person name="Alfaro M."/>
            <person name="Sun H."/>
            <person name="Tritt A."/>
            <person name="Yoshinaga Y."/>
            <person name="Zwiers L.-H."/>
            <person name="Turgeon B.G."/>
            <person name="Goodwin S.B."/>
            <person name="Spatafora J.W."/>
            <person name="Crous P.W."/>
            <person name="Grigoriev I.V."/>
        </authorList>
    </citation>
    <scope>NUCLEOTIDE SEQUENCE</scope>
    <source>
        <strain evidence="11">IPT5</strain>
    </source>
</reference>
<dbReference type="OrthoDB" id="3222at2759"/>
<keyword evidence="7" id="KW-0325">Glycoprotein</keyword>
<evidence type="ECO:0000313" key="11">
    <source>
        <dbReference type="EMBL" id="KAF2853588.1"/>
    </source>
</evidence>
<dbReference type="Gene3D" id="1.20.1080.10">
    <property type="entry name" value="Glycerol uptake facilitator protein"/>
    <property type="match status" value="1"/>
</dbReference>
<sequence>MAQEGSPFPQYYGQQLHDGTPVESPGGPQYGRESSESRHELLRLPIQPHPAHIDSNQDNIPPASAGTQPAITPKSSSIRRTIGQGEPNDWYSPGRAYSGPEDSGRMRKPSRDFRNVVPSPSQHRPVYVEDEYSDEEEDPRVYRRRYTRQHRRPPVAYENYQDFNSRYGRLPSKTRGYIDPYTDTPTKPQYHMHYGSDDEERYRPRRPGMPGAAGGRGPPSPPVSREAALRLPWAVWMGSNAKNHFVAFVGEFVGTTMFLFFSFSGTQVANIGSSAAPSDNTTTGEASGFSPIVLLYIALVFAFSLMVNVWVFFRISGGLFNPAVTFAMLLCRAMSPLRGLLLFAAQIAGSIFASYLVSVLFPTDFNVRTTLGEGTSLVQGFFIEMVLTAELVFTIFMLAKEKHKATFIAPVGIGLALFIGELVGVYYTGGSLNPARSFGPCVVAGVWDKEHWIYWVGPLAGAIFAVAFYQFIKILEYEVANPGQDDDDKDLEVKQEVAEREGVDPESLTPSGKKKKKHHLVEANGFGDGRVAG</sequence>
<feature type="compositionally biased region" description="Polar residues" evidence="9">
    <location>
        <begin position="54"/>
        <end position="79"/>
    </location>
</feature>
<evidence type="ECO:0000313" key="12">
    <source>
        <dbReference type="Proteomes" id="UP000799423"/>
    </source>
</evidence>
<evidence type="ECO:0000256" key="6">
    <source>
        <dbReference type="ARBA" id="ARBA00023136"/>
    </source>
</evidence>
<dbReference type="CDD" id="cd00333">
    <property type="entry name" value="MIP"/>
    <property type="match status" value="1"/>
</dbReference>
<keyword evidence="4" id="KW-0677">Repeat</keyword>
<gene>
    <name evidence="11" type="ORF">T440DRAFT_515706</name>
</gene>
<evidence type="ECO:0000256" key="10">
    <source>
        <dbReference type="SAM" id="Phobius"/>
    </source>
</evidence>
<comment type="catalytic activity">
    <reaction evidence="8">
        <text>H2O(in) = H2O(out)</text>
        <dbReference type="Rhea" id="RHEA:29667"/>
        <dbReference type="ChEBI" id="CHEBI:15377"/>
    </reaction>
</comment>
<dbReference type="InterPro" id="IPR034294">
    <property type="entry name" value="Aquaporin_transptr"/>
</dbReference>
<evidence type="ECO:0000256" key="9">
    <source>
        <dbReference type="SAM" id="MobiDB-lite"/>
    </source>
</evidence>
<dbReference type="SUPFAM" id="SSF81338">
    <property type="entry name" value="Aquaporin-like"/>
    <property type="match status" value="1"/>
</dbReference>
<keyword evidence="5 10" id="KW-1133">Transmembrane helix</keyword>
<feature type="compositionally biased region" description="Acidic residues" evidence="9">
    <location>
        <begin position="128"/>
        <end position="138"/>
    </location>
</feature>
<evidence type="ECO:0000256" key="2">
    <source>
        <dbReference type="ARBA" id="ARBA00006175"/>
    </source>
</evidence>
<dbReference type="Pfam" id="PF00230">
    <property type="entry name" value="MIP"/>
    <property type="match status" value="1"/>
</dbReference>
<accession>A0A6A7BHK1</accession>
<keyword evidence="6 10" id="KW-0472">Membrane</keyword>